<name>A0AAW1MWQ1_SAPOF</name>
<comment type="caution">
    <text evidence="2">The sequence shown here is derived from an EMBL/GenBank/DDBJ whole genome shotgun (WGS) entry which is preliminary data.</text>
</comment>
<dbReference type="InterPro" id="IPR001461">
    <property type="entry name" value="Aspartic_peptidase_A1"/>
</dbReference>
<feature type="domain" description="Xylanase inhibitor C-terminal" evidence="1">
    <location>
        <begin position="195"/>
        <end position="266"/>
    </location>
</feature>
<dbReference type="PANTHER" id="PTHR47965:SF46">
    <property type="entry name" value="BASIC 7S GLOBULIN-LIKE"/>
    <property type="match status" value="1"/>
</dbReference>
<accession>A0AAW1MWQ1</accession>
<dbReference type="GO" id="GO:0004190">
    <property type="term" value="F:aspartic-type endopeptidase activity"/>
    <property type="evidence" value="ECO:0007669"/>
    <property type="project" value="InterPro"/>
</dbReference>
<dbReference type="Gene3D" id="2.40.70.10">
    <property type="entry name" value="Acid Proteases"/>
    <property type="match status" value="2"/>
</dbReference>
<evidence type="ECO:0000313" key="3">
    <source>
        <dbReference type="Proteomes" id="UP001443914"/>
    </source>
</evidence>
<dbReference type="Pfam" id="PF14541">
    <property type="entry name" value="TAXi_C"/>
    <property type="match status" value="1"/>
</dbReference>
<proteinExistence type="predicted"/>
<evidence type="ECO:0000313" key="2">
    <source>
        <dbReference type="EMBL" id="KAK9751068.1"/>
    </source>
</evidence>
<reference evidence="2" key="1">
    <citation type="submission" date="2024-03" db="EMBL/GenBank/DDBJ databases">
        <title>WGS assembly of Saponaria officinalis var. Norfolk2.</title>
        <authorList>
            <person name="Jenkins J."/>
            <person name="Shu S."/>
            <person name="Grimwood J."/>
            <person name="Barry K."/>
            <person name="Goodstein D."/>
            <person name="Schmutz J."/>
            <person name="Leebens-Mack J."/>
            <person name="Osbourn A."/>
        </authorList>
    </citation>
    <scope>NUCLEOTIDE SEQUENCE [LARGE SCALE GENOMIC DNA]</scope>
    <source>
        <strain evidence="2">JIC</strain>
    </source>
</reference>
<evidence type="ECO:0000259" key="1">
    <source>
        <dbReference type="Pfam" id="PF14541"/>
    </source>
</evidence>
<keyword evidence="3" id="KW-1185">Reference proteome</keyword>
<dbReference type="PANTHER" id="PTHR47965">
    <property type="entry name" value="ASPARTYL PROTEASE-RELATED"/>
    <property type="match status" value="1"/>
</dbReference>
<gene>
    <name evidence="2" type="ORF">RND81_02G239200</name>
</gene>
<dbReference type="Proteomes" id="UP001443914">
    <property type="component" value="Unassembled WGS sequence"/>
</dbReference>
<organism evidence="2 3">
    <name type="scientific">Saponaria officinalis</name>
    <name type="common">Common soapwort</name>
    <name type="synonym">Lychnis saponaria</name>
    <dbReference type="NCBI Taxonomy" id="3572"/>
    <lineage>
        <taxon>Eukaryota</taxon>
        <taxon>Viridiplantae</taxon>
        <taxon>Streptophyta</taxon>
        <taxon>Embryophyta</taxon>
        <taxon>Tracheophyta</taxon>
        <taxon>Spermatophyta</taxon>
        <taxon>Magnoliopsida</taxon>
        <taxon>eudicotyledons</taxon>
        <taxon>Gunneridae</taxon>
        <taxon>Pentapetalae</taxon>
        <taxon>Caryophyllales</taxon>
        <taxon>Caryophyllaceae</taxon>
        <taxon>Caryophylleae</taxon>
        <taxon>Saponaria</taxon>
    </lineage>
</organism>
<sequence>MNDNYRHKCPSPCHYMRVNKRQNQRSKTDRSLQYLSNSVPSVGQLENEGHGVDIESILPLVKHVSKHPRSNQHLTRISATSSVLLSGLAYSARGVIGLGRNQVGVVEQLSHTFGFSEKFLLLHNDMILFGETTIEVSESMIYTPILMGNNNNGDSYHTISPYILVKSKIYKAIVNAFAMKAEMMKMSRLNPVGQFEVPVIDLIMQSKMVKWRIYEHNSMVKVNYKVMCLRILDGGDELKASNVLGTHQLEDHLFNFDFGTLMIGFNGKVTVLATLVTDENN</sequence>
<dbReference type="GO" id="GO:0006508">
    <property type="term" value="P:proteolysis"/>
    <property type="evidence" value="ECO:0007669"/>
    <property type="project" value="InterPro"/>
</dbReference>
<dbReference type="SUPFAM" id="SSF50630">
    <property type="entry name" value="Acid proteases"/>
    <property type="match status" value="1"/>
</dbReference>
<dbReference type="EMBL" id="JBDFQZ010000002">
    <property type="protein sequence ID" value="KAK9751068.1"/>
    <property type="molecule type" value="Genomic_DNA"/>
</dbReference>
<dbReference type="InterPro" id="IPR021109">
    <property type="entry name" value="Peptidase_aspartic_dom_sf"/>
</dbReference>
<dbReference type="InterPro" id="IPR032799">
    <property type="entry name" value="TAXi_C"/>
</dbReference>
<protein>
    <recommendedName>
        <fullName evidence="1">Xylanase inhibitor C-terminal domain-containing protein</fullName>
    </recommendedName>
</protein>
<dbReference type="AlphaFoldDB" id="A0AAW1MWQ1"/>